<evidence type="ECO:0000313" key="2">
    <source>
        <dbReference type="EMBL" id="CEP19977.1"/>
    </source>
</evidence>
<feature type="region of interest" description="Disordered" evidence="1">
    <location>
        <begin position="146"/>
        <end position="195"/>
    </location>
</feature>
<organism evidence="2 3">
    <name type="scientific">Parasitella parasitica</name>
    <dbReference type="NCBI Taxonomy" id="35722"/>
    <lineage>
        <taxon>Eukaryota</taxon>
        <taxon>Fungi</taxon>
        <taxon>Fungi incertae sedis</taxon>
        <taxon>Mucoromycota</taxon>
        <taxon>Mucoromycotina</taxon>
        <taxon>Mucoromycetes</taxon>
        <taxon>Mucorales</taxon>
        <taxon>Mucorineae</taxon>
        <taxon>Mucoraceae</taxon>
        <taxon>Parasitella</taxon>
    </lineage>
</organism>
<dbReference type="EMBL" id="LN734183">
    <property type="protein sequence ID" value="CEP19977.1"/>
    <property type="molecule type" value="Genomic_DNA"/>
</dbReference>
<keyword evidence="3" id="KW-1185">Reference proteome</keyword>
<evidence type="ECO:0000256" key="1">
    <source>
        <dbReference type="SAM" id="MobiDB-lite"/>
    </source>
</evidence>
<dbReference type="OrthoDB" id="2299321at2759"/>
<accession>A0A0B7NRB6</accession>
<gene>
    <name evidence="2" type="primary">PARPA_14296.1 scaffold 49565</name>
</gene>
<evidence type="ECO:0000313" key="3">
    <source>
        <dbReference type="Proteomes" id="UP000054107"/>
    </source>
</evidence>
<protein>
    <submittedName>
        <fullName evidence="2">Uncharacterized protein</fullName>
    </submittedName>
</protein>
<sequence>MEIEANKDKDENKIRRFVAGHVCFEMLNEIRGNFLPQLLKENYPEELKRLESVAAKENERSTKVDMRFRYHRFKIDWGVMRENLKCFRDNYRTTDTKHDVLYPYVVVNNSVAAQEASQEIQSELKTMNLLGFLERQVRLLHTAGVDHSNPHLRSRSRSASRSASRCLPRSASRSPPHSASGSRHSTRSAAGNSPLASSFSPASSLPVFSSLPASSSLTARSPNISSADYILQMTDNEFLLVVLLQFSVAQVKPF</sequence>
<name>A0A0B7NRB6_9FUNG</name>
<proteinExistence type="predicted"/>
<dbReference type="AlphaFoldDB" id="A0A0B7NRB6"/>
<reference evidence="2 3" key="1">
    <citation type="submission" date="2014-09" db="EMBL/GenBank/DDBJ databases">
        <authorList>
            <person name="Ellenberger Sabrina"/>
        </authorList>
    </citation>
    <scope>NUCLEOTIDE SEQUENCE [LARGE SCALE GENOMIC DNA]</scope>
    <source>
        <strain evidence="2 3">CBS 412.66</strain>
    </source>
</reference>
<dbReference type="Proteomes" id="UP000054107">
    <property type="component" value="Unassembled WGS sequence"/>
</dbReference>
<feature type="compositionally biased region" description="Low complexity" evidence="1">
    <location>
        <begin position="159"/>
        <end position="183"/>
    </location>
</feature>